<dbReference type="InterPro" id="IPR027417">
    <property type="entry name" value="P-loop_NTPase"/>
</dbReference>
<evidence type="ECO:0000256" key="1">
    <source>
        <dbReference type="SAM" id="MobiDB-lite"/>
    </source>
</evidence>
<dbReference type="Proteomes" id="UP001139648">
    <property type="component" value="Unassembled WGS sequence"/>
</dbReference>
<proteinExistence type="predicted"/>
<feature type="domain" description="NB-ARC" evidence="2">
    <location>
        <begin position="78"/>
        <end position="226"/>
    </location>
</feature>
<dbReference type="AlphaFoldDB" id="A0A9X2GWP4"/>
<comment type="caution">
    <text evidence="3">The sequence shown here is derived from an EMBL/GenBank/DDBJ whole genome shotgun (WGS) entry which is preliminary data.</text>
</comment>
<dbReference type="SUPFAM" id="SSF52540">
    <property type="entry name" value="P-loop containing nucleoside triphosphate hydrolases"/>
    <property type="match status" value="1"/>
</dbReference>
<dbReference type="PRINTS" id="PR00364">
    <property type="entry name" value="DISEASERSIST"/>
</dbReference>
<dbReference type="InterPro" id="IPR019734">
    <property type="entry name" value="TPR_rpt"/>
</dbReference>
<keyword evidence="4" id="KW-1185">Reference proteome</keyword>
<dbReference type="PANTHER" id="PTHR10098">
    <property type="entry name" value="RAPSYN-RELATED"/>
    <property type="match status" value="1"/>
</dbReference>
<evidence type="ECO:0000259" key="2">
    <source>
        <dbReference type="Pfam" id="PF00931"/>
    </source>
</evidence>
<evidence type="ECO:0000313" key="3">
    <source>
        <dbReference type="EMBL" id="MCP2365119.1"/>
    </source>
</evidence>
<dbReference type="EMBL" id="JAMZEB010000002">
    <property type="protein sequence ID" value="MCP2365119.1"/>
    <property type="molecule type" value="Genomic_DNA"/>
</dbReference>
<dbReference type="Pfam" id="PF13424">
    <property type="entry name" value="TPR_12"/>
    <property type="match status" value="1"/>
</dbReference>
<dbReference type="PANTHER" id="PTHR10098:SF106">
    <property type="entry name" value="TETRATRICOPEPTIDE REPEAT PROTEIN 28-LIKE PROTEIN"/>
    <property type="match status" value="1"/>
</dbReference>
<dbReference type="Gene3D" id="1.25.40.10">
    <property type="entry name" value="Tetratricopeptide repeat domain"/>
    <property type="match status" value="2"/>
</dbReference>
<dbReference type="SUPFAM" id="SSF48452">
    <property type="entry name" value="TPR-like"/>
    <property type="match status" value="3"/>
</dbReference>
<dbReference type="InterPro" id="IPR002182">
    <property type="entry name" value="NB-ARC"/>
</dbReference>
<dbReference type="Pfam" id="PF00931">
    <property type="entry name" value="NB-ARC"/>
    <property type="match status" value="1"/>
</dbReference>
<dbReference type="SMART" id="SM00028">
    <property type="entry name" value="TPR"/>
    <property type="match status" value="7"/>
</dbReference>
<dbReference type="RefSeq" id="WP_253758173.1">
    <property type="nucleotide sequence ID" value="NZ_BAABKA010000110.1"/>
</dbReference>
<accession>A0A9X2GWP4</accession>
<organism evidence="3 4">
    <name type="scientific">Nonomuraea thailandensis</name>
    <dbReference type="NCBI Taxonomy" id="1188745"/>
    <lineage>
        <taxon>Bacteria</taxon>
        <taxon>Bacillati</taxon>
        <taxon>Actinomycetota</taxon>
        <taxon>Actinomycetes</taxon>
        <taxon>Streptosporangiales</taxon>
        <taxon>Streptosporangiaceae</taxon>
        <taxon>Nonomuraea</taxon>
    </lineage>
</organism>
<name>A0A9X2GWP4_9ACTN</name>
<gene>
    <name evidence="3" type="ORF">HD597_012139</name>
</gene>
<sequence>MTAEHPAWQAPETGGVDAKAEGHAQQAVQGSGTQINIFADVVRPRISLLPLVAPPQMVGRDQEVADVVQRVRATRGQGQSVVISAVHGMAGVGKTALARAVAAAIAADFPDARLEADLYGFTPGTIPPTPKDMLADLLSWAGFEAAQIPDGLDGRQRLWRGWLAERRVLLLLDNARNTAHIQPLLPHAAPGCLALITSRDELVDLDEVQRLRLDTLTRTDAVKLLRARSDRPLPTSSVLEQIARLCGYLPLTLDPIGRRLARVAPEHVRDALHEAMAQGRERFHHLFDIDQRVRAAFTVSYQALNPAQQQIVRWCARHPGPDFDAHSIGALSGQPMYVSALRLDELHGQALLSLLPTDRYTFHDLFAEYADNAAAHGTHLDAAPEQEFDAYNRLATLLQQRVKAAIATLTSVSDTPGAPTLFATPAEARAWLSAATGELITVAEMALQTSVDDANNLVIEVARWLRLDDRAISARDLYTRLGERARSMEDRLGEAHAVWGLGDVARLRDEYMQAAQFYQQAHTLFAESGNTRGQADAVRGLGEVARLQDEFAQAAHFFEQAHILYAEIRDRRGQADALRGLGDAARLRDECEEAAQFYQQARTLYADIGDRRGQADALRGLGDAALMQDEYMQTAEFYQQARTLYAEIGNIRGQADATRGLGDAARIRGEYGKAAEFFEQARILYAEIRDRRGQGTAVMGLGEVARLQDDYLRASQFYQLARTLYEEIESRRGQATAVLGLGDAERMRGEYVRASHFYQLARTLYVEVGNQRGQANVFVGLAKLAEAQKQSTLACEMYAVAQEGYQSIGFQHGVQYCQDARDRLACW</sequence>
<feature type="region of interest" description="Disordered" evidence="1">
    <location>
        <begin position="1"/>
        <end position="26"/>
    </location>
</feature>
<dbReference type="InterPro" id="IPR011990">
    <property type="entry name" value="TPR-like_helical_dom_sf"/>
</dbReference>
<evidence type="ECO:0000313" key="4">
    <source>
        <dbReference type="Proteomes" id="UP001139648"/>
    </source>
</evidence>
<reference evidence="3" key="1">
    <citation type="submission" date="2022-06" db="EMBL/GenBank/DDBJ databases">
        <title>Sequencing the genomes of 1000 actinobacteria strains.</title>
        <authorList>
            <person name="Klenk H.-P."/>
        </authorList>
    </citation>
    <scope>NUCLEOTIDE SEQUENCE</scope>
    <source>
        <strain evidence="3">DSM 46694</strain>
    </source>
</reference>
<dbReference type="Gene3D" id="3.40.50.300">
    <property type="entry name" value="P-loop containing nucleotide triphosphate hydrolases"/>
    <property type="match status" value="1"/>
</dbReference>
<protein>
    <submittedName>
        <fullName evidence="3">Tetratricopeptide (TPR) repeat protein</fullName>
    </submittedName>
</protein>